<dbReference type="GO" id="GO:0016787">
    <property type="term" value="F:hydrolase activity"/>
    <property type="evidence" value="ECO:0007669"/>
    <property type="project" value="UniProtKB-KW"/>
</dbReference>
<evidence type="ECO:0000313" key="4">
    <source>
        <dbReference type="Proteomes" id="UP001232750"/>
    </source>
</evidence>
<reference evidence="3 4" key="1">
    <citation type="submission" date="2023-05" db="EMBL/GenBank/DDBJ databases">
        <title>Gordonibacter KGMB12511T sp. nov., isolated from faeces of healthy Korean.</title>
        <authorList>
            <person name="Kim H.S."/>
            <person name="Kim J.-S."/>
            <person name="Suh M.K."/>
            <person name="Eom M.K."/>
            <person name="Do H.E."/>
            <person name="Lee J.-S."/>
        </authorList>
    </citation>
    <scope>NUCLEOTIDE SEQUENCE [LARGE SCALE GENOMIC DNA]</scope>
    <source>
        <strain evidence="3 4">KGMB12511</strain>
    </source>
</reference>
<evidence type="ECO:0000256" key="1">
    <source>
        <dbReference type="SAM" id="Phobius"/>
    </source>
</evidence>
<accession>A0ABT7DPK0</accession>
<dbReference type="Proteomes" id="UP001232750">
    <property type="component" value="Unassembled WGS sequence"/>
</dbReference>
<keyword evidence="1" id="KW-0472">Membrane</keyword>
<comment type="caution">
    <text evidence="3">The sequence shown here is derived from an EMBL/GenBank/DDBJ whole genome shotgun (WGS) entry which is preliminary data.</text>
</comment>
<name>A0ABT7DPK0_9ACTN</name>
<organism evidence="3 4">
    <name type="scientific">Gordonibacter faecis</name>
    <dbReference type="NCBI Taxonomy" id="3047475"/>
    <lineage>
        <taxon>Bacteria</taxon>
        <taxon>Bacillati</taxon>
        <taxon>Actinomycetota</taxon>
        <taxon>Coriobacteriia</taxon>
        <taxon>Eggerthellales</taxon>
        <taxon>Eggerthellaceae</taxon>
        <taxon>Gordonibacter</taxon>
    </lineage>
</organism>
<dbReference type="RefSeq" id="WP_283832820.1">
    <property type="nucleotide sequence ID" value="NZ_JASJEU010000022.1"/>
</dbReference>
<keyword evidence="1" id="KW-0812">Transmembrane</keyword>
<dbReference type="EMBL" id="JASJEU010000022">
    <property type="protein sequence ID" value="MDJ1651477.1"/>
    <property type="molecule type" value="Genomic_DNA"/>
</dbReference>
<keyword evidence="3" id="KW-0378">Hydrolase</keyword>
<keyword evidence="4" id="KW-1185">Reference proteome</keyword>
<feature type="transmembrane region" description="Helical" evidence="1">
    <location>
        <begin position="186"/>
        <end position="206"/>
    </location>
</feature>
<evidence type="ECO:0000313" key="3">
    <source>
        <dbReference type="EMBL" id="MDJ1651477.1"/>
    </source>
</evidence>
<proteinExistence type="predicted"/>
<evidence type="ECO:0000256" key="2">
    <source>
        <dbReference type="SAM" id="SignalP"/>
    </source>
</evidence>
<keyword evidence="1" id="KW-1133">Transmembrane helix</keyword>
<gene>
    <name evidence="3" type="ORF">QNJ86_11755</name>
</gene>
<protein>
    <submittedName>
        <fullName evidence="3">Hydrolase</fullName>
    </submittedName>
</protein>
<feature type="chain" id="PRO_5046705303" evidence="2">
    <location>
        <begin position="46"/>
        <end position="211"/>
    </location>
</feature>
<sequence length="211" mass="22699">MRGVPLSVRGGGCAARGGWPVRVARLVLACALAATCALVPLTAFADDEGENRVNPQQRPDSSFIYDTSIDALGEADAYYDNQTVQVVGEVVGDNIRSGVSGRFRWITLAAVEKDSTSTVSVFMTAEQAAKIDTYGKYGTTGAKLQVRGTFHLVCPEHEGLTDLHADIVSVVEKGRHHEDVFDANELVPGAVLVAVGLALMGVFYFLRERQR</sequence>
<feature type="signal peptide" evidence="2">
    <location>
        <begin position="1"/>
        <end position="45"/>
    </location>
</feature>
<keyword evidence="2" id="KW-0732">Signal</keyword>